<reference evidence="1 2" key="1">
    <citation type="submission" date="2015-09" db="EMBL/GenBank/DDBJ databases">
        <title>Host preference determinants of Valsa canker pathogens revealed by comparative genomics.</title>
        <authorList>
            <person name="Yin Z."/>
            <person name="Huang L."/>
        </authorList>
    </citation>
    <scope>NUCLEOTIDE SEQUENCE [LARGE SCALE GENOMIC DNA]</scope>
    <source>
        <strain evidence="1 2">03-1</strain>
    </source>
</reference>
<accession>A0A423VEQ1</accession>
<keyword evidence="2" id="KW-1185">Reference proteome</keyword>
<sequence length="358" mass="40399">MEQLRGGGQEPAGLLDIRVQIQKHEELAFDALVDYWPSVPGRDSTGEESAVDCMAIIAKIYWAKIIPSSRPQPQADESEFSRYIWLLFEEKGMSGSWPLRDSARNRVVSVIRRELGPDFTFETLCRSKIVVDSLWASPDNQLTYPEIKQGPEHPHGTIVCSGAEMATKGFLEWDGVSCPSLADLTSRVTKETQLPDNNKLFVYLQRPSLLEVRFTPGAGCKLSLRDLFQFSTDYWVPYKLNESLSRLRKEGKQAYMLMAVVKHRKSPQDADCVRVFFEDGMELLPALAANNPMPDWGFKADESIPSGTKLSLYYIPVPHLSPGVVITERKMIYTFPDHMIQGVRDFGLLFDAKGLEES</sequence>
<dbReference type="EMBL" id="LKEA01000070">
    <property type="protein sequence ID" value="ROV89447.1"/>
    <property type="molecule type" value="Genomic_DNA"/>
</dbReference>
<dbReference type="Proteomes" id="UP000283895">
    <property type="component" value="Unassembled WGS sequence"/>
</dbReference>
<protein>
    <submittedName>
        <fullName evidence="1">Uncharacterized protein</fullName>
    </submittedName>
</protein>
<organism evidence="1 2">
    <name type="scientific">Cytospora schulzeri</name>
    <dbReference type="NCBI Taxonomy" id="448051"/>
    <lineage>
        <taxon>Eukaryota</taxon>
        <taxon>Fungi</taxon>
        <taxon>Dikarya</taxon>
        <taxon>Ascomycota</taxon>
        <taxon>Pezizomycotina</taxon>
        <taxon>Sordariomycetes</taxon>
        <taxon>Sordariomycetidae</taxon>
        <taxon>Diaporthales</taxon>
        <taxon>Cytosporaceae</taxon>
        <taxon>Cytospora</taxon>
    </lineage>
</organism>
<gene>
    <name evidence="1" type="ORF">VMCG_10236</name>
</gene>
<evidence type="ECO:0000313" key="1">
    <source>
        <dbReference type="EMBL" id="ROV89447.1"/>
    </source>
</evidence>
<evidence type="ECO:0000313" key="2">
    <source>
        <dbReference type="Proteomes" id="UP000283895"/>
    </source>
</evidence>
<dbReference type="OrthoDB" id="10634401at2759"/>
<name>A0A423VEQ1_9PEZI</name>
<dbReference type="AlphaFoldDB" id="A0A423VEQ1"/>
<comment type="caution">
    <text evidence="1">The sequence shown here is derived from an EMBL/GenBank/DDBJ whole genome shotgun (WGS) entry which is preliminary data.</text>
</comment>
<proteinExistence type="predicted"/>